<evidence type="ECO:0000313" key="6">
    <source>
        <dbReference type="EMBL" id="CAA9550839.1"/>
    </source>
</evidence>
<keyword evidence="3 6" id="KW-0808">Transferase</keyword>
<evidence type="ECO:0000256" key="3">
    <source>
        <dbReference type="ARBA" id="ARBA00022679"/>
    </source>
</evidence>
<keyword evidence="4" id="KW-0658">Purine biosynthesis</keyword>
<dbReference type="GO" id="GO:0005829">
    <property type="term" value="C:cytosol"/>
    <property type="evidence" value="ECO:0007669"/>
    <property type="project" value="TreeGrafter"/>
</dbReference>
<protein>
    <recommendedName>
        <fullName evidence="2">phosphoribosylglycinamide formyltransferase 1</fullName>
        <ecNumber evidence="2">2.1.2.2</ecNumber>
    </recommendedName>
</protein>
<organism evidence="6">
    <name type="scientific">uncultured Thermomicrobiales bacterium</name>
    <dbReference type="NCBI Taxonomy" id="1645740"/>
    <lineage>
        <taxon>Bacteria</taxon>
        <taxon>Pseudomonadati</taxon>
        <taxon>Thermomicrobiota</taxon>
        <taxon>Thermomicrobia</taxon>
        <taxon>Thermomicrobiales</taxon>
        <taxon>environmental samples</taxon>
    </lineage>
</organism>
<dbReference type="PANTHER" id="PTHR43369:SF2">
    <property type="entry name" value="PHOSPHORIBOSYLGLYCINAMIDE FORMYLTRANSFERASE"/>
    <property type="match status" value="1"/>
</dbReference>
<accession>A0A6J4UHC8</accession>
<evidence type="ECO:0000259" key="5">
    <source>
        <dbReference type="Pfam" id="PF00551"/>
    </source>
</evidence>
<reference evidence="6" key="1">
    <citation type="submission" date="2020-02" db="EMBL/GenBank/DDBJ databases">
        <authorList>
            <person name="Meier V. D."/>
        </authorList>
    </citation>
    <scope>NUCLEOTIDE SEQUENCE</scope>
    <source>
        <strain evidence="6">AVDCRST_MAG18</strain>
    </source>
</reference>
<dbReference type="InterPro" id="IPR036477">
    <property type="entry name" value="Formyl_transf_N_sf"/>
</dbReference>
<dbReference type="PANTHER" id="PTHR43369">
    <property type="entry name" value="PHOSPHORIBOSYLGLYCINAMIDE FORMYLTRANSFERASE"/>
    <property type="match status" value="1"/>
</dbReference>
<dbReference type="EMBL" id="CADCWN010000021">
    <property type="protein sequence ID" value="CAA9550839.1"/>
    <property type="molecule type" value="Genomic_DNA"/>
</dbReference>
<gene>
    <name evidence="6" type="ORF">AVDCRST_MAG18-304</name>
</gene>
<evidence type="ECO:0000256" key="2">
    <source>
        <dbReference type="ARBA" id="ARBA00012254"/>
    </source>
</evidence>
<comment type="pathway">
    <text evidence="1">Purine metabolism; IMP biosynthesis via de novo pathway; N(2)-formyl-N(1)-(5-phospho-D-ribosyl)glycinamide from N(1)-(5-phospho-D-ribosyl)glycinamide (10-formyl THF route): step 1/1.</text>
</comment>
<name>A0A6J4UHC8_9BACT</name>
<dbReference type="SUPFAM" id="SSF53328">
    <property type="entry name" value="Formyltransferase"/>
    <property type="match status" value="1"/>
</dbReference>
<dbReference type="Pfam" id="PF00551">
    <property type="entry name" value="Formyl_trans_N"/>
    <property type="match status" value="1"/>
</dbReference>
<feature type="non-terminal residue" evidence="6">
    <location>
        <position position="58"/>
    </location>
</feature>
<dbReference type="Gene3D" id="3.40.50.170">
    <property type="entry name" value="Formyl transferase, N-terminal domain"/>
    <property type="match status" value="1"/>
</dbReference>
<dbReference type="GO" id="GO:0006189">
    <property type="term" value="P:'de novo' IMP biosynthetic process"/>
    <property type="evidence" value="ECO:0007669"/>
    <property type="project" value="TreeGrafter"/>
</dbReference>
<evidence type="ECO:0000256" key="4">
    <source>
        <dbReference type="ARBA" id="ARBA00022755"/>
    </source>
</evidence>
<dbReference type="InterPro" id="IPR002376">
    <property type="entry name" value="Formyl_transf_N"/>
</dbReference>
<feature type="domain" description="Formyl transferase N-terminal" evidence="5">
    <location>
        <begin position="1"/>
        <end position="58"/>
    </location>
</feature>
<proteinExistence type="predicted"/>
<sequence length="58" mass="6437">MKRLGPRTLDRWRGRIVNIHPSLLPKFGGRGMYGERVHEAVLAAGESITGVTVHLVTE</sequence>
<dbReference type="AlphaFoldDB" id="A0A6J4UHC8"/>
<dbReference type="GO" id="GO:0004644">
    <property type="term" value="F:phosphoribosylglycinamide formyltransferase activity"/>
    <property type="evidence" value="ECO:0007669"/>
    <property type="project" value="UniProtKB-EC"/>
</dbReference>
<dbReference type="EC" id="2.1.2.2" evidence="2"/>
<evidence type="ECO:0000256" key="1">
    <source>
        <dbReference type="ARBA" id="ARBA00005054"/>
    </source>
</evidence>